<keyword evidence="3" id="KW-1185">Reference proteome</keyword>
<organism evidence="2 3">
    <name type="scientific">Lapidilactobacillus mulanensis</name>
    <dbReference type="NCBI Taxonomy" id="2485999"/>
    <lineage>
        <taxon>Bacteria</taxon>
        <taxon>Bacillati</taxon>
        <taxon>Bacillota</taxon>
        <taxon>Bacilli</taxon>
        <taxon>Lactobacillales</taxon>
        <taxon>Lactobacillaceae</taxon>
        <taxon>Lapidilactobacillus</taxon>
    </lineage>
</organism>
<accession>A0ABW4DS25</accession>
<evidence type="ECO:0000259" key="1">
    <source>
        <dbReference type="Pfam" id="PF06114"/>
    </source>
</evidence>
<gene>
    <name evidence="2" type="ORF">ACFQ4L_06840</name>
</gene>
<feature type="domain" description="IrrE N-terminal-like" evidence="1">
    <location>
        <begin position="172"/>
        <end position="298"/>
    </location>
</feature>
<dbReference type="Proteomes" id="UP001597244">
    <property type="component" value="Unassembled WGS sequence"/>
</dbReference>
<dbReference type="RefSeq" id="WP_125578715.1">
    <property type="nucleotide sequence ID" value="NZ_JBHTOF010000081.1"/>
</dbReference>
<dbReference type="InterPro" id="IPR052345">
    <property type="entry name" value="Rad_response_metalloprotease"/>
</dbReference>
<sequence>MATTTRIPVEWKVIQWAIDNGEKDNNELEKKYNLTAWETPKSDRDFPTFKQLQSFSHDTRTPFNYLFKKSVPNEQHEFVKYRTINNANVQPSRRLIDTIHGMESRQAWMKQYLTAQDEQRKFEFFRYLDLKMSPVLAAERIEELLGLSKVFGGLTISDDQFFNVLRERISSLGVMVMQSGIVESNTHRSLDVDEFRAFALIDPVIPLIFINSVDGKKAKVFSLIHEFVHVLLEQSEVLNVAPDVDVADERWVNLVTVNVLMPAEQVRLLIDKQLSSTENLKRLSKRFHVSILATAIRTKELRIFGNDEIKWAKTEQDNNLGLKQKSNGGNYYNNVVSRVDKRFANAVINNESGGKLDIASAAAMLGVSLKTYQPTIEKILGLE</sequence>
<dbReference type="EMBL" id="JBHTOF010000081">
    <property type="protein sequence ID" value="MFD1465775.1"/>
    <property type="molecule type" value="Genomic_DNA"/>
</dbReference>
<dbReference type="PANTHER" id="PTHR43236">
    <property type="entry name" value="ANTITOXIN HIGA1"/>
    <property type="match status" value="1"/>
</dbReference>
<dbReference type="InterPro" id="IPR010359">
    <property type="entry name" value="IrrE_HExxH"/>
</dbReference>
<evidence type="ECO:0000313" key="3">
    <source>
        <dbReference type="Proteomes" id="UP001597244"/>
    </source>
</evidence>
<proteinExistence type="predicted"/>
<dbReference type="PANTHER" id="PTHR43236:SF2">
    <property type="entry name" value="BLL0069 PROTEIN"/>
    <property type="match status" value="1"/>
</dbReference>
<dbReference type="Pfam" id="PF06114">
    <property type="entry name" value="Peptidase_M78"/>
    <property type="match status" value="1"/>
</dbReference>
<reference evidence="3" key="1">
    <citation type="journal article" date="2019" name="Int. J. Syst. Evol. Microbiol.">
        <title>The Global Catalogue of Microorganisms (GCM) 10K type strain sequencing project: providing services to taxonomists for standard genome sequencing and annotation.</title>
        <authorList>
            <consortium name="The Broad Institute Genomics Platform"/>
            <consortium name="The Broad Institute Genome Sequencing Center for Infectious Disease"/>
            <person name="Wu L."/>
            <person name="Ma J."/>
        </authorList>
    </citation>
    <scope>NUCLEOTIDE SEQUENCE [LARGE SCALE GENOMIC DNA]</scope>
    <source>
        <strain evidence="3">CCM 8951</strain>
    </source>
</reference>
<name>A0ABW4DS25_9LACO</name>
<evidence type="ECO:0000313" key="2">
    <source>
        <dbReference type="EMBL" id="MFD1465775.1"/>
    </source>
</evidence>
<protein>
    <submittedName>
        <fullName evidence="2">ImmA/IrrE family metallo-endopeptidase</fullName>
    </submittedName>
</protein>
<comment type="caution">
    <text evidence="2">The sequence shown here is derived from an EMBL/GenBank/DDBJ whole genome shotgun (WGS) entry which is preliminary data.</text>
</comment>